<reference evidence="1" key="1">
    <citation type="submission" date="2021-03" db="EMBL/GenBank/DDBJ databases">
        <authorList>
            <consortium name="DOE Joint Genome Institute"/>
            <person name="Ahrendt S."/>
            <person name="Looney B.P."/>
            <person name="Miyauchi S."/>
            <person name="Morin E."/>
            <person name="Drula E."/>
            <person name="Courty P.E."/>
            <person name="Chicoki N."/>
            <person name="Fauchery L."/>
            <person name="Kohler A."/>
            <person name="Kuo A."/>
            <person name="Labutti K."/>
            <person name="Pangilinan J."/>
            <person name="Lipzen A."/>
            <person name="Riley R."/>
            <person name="Andreopoulos W."/>
            <person name="He G."/>
            <person name="Johnson J."/>
            <person name="Barry K.W."/>
            <person name="Grigoriev I.V."/>
            <person name="Nagy L."/>
            <person name="Hibbett D."/>
            <person name="Henrissat B."/>
            <person name="Matheny P.B."/>
            <person name="Labbe J."/>
            <person name="Martin F."/>
        </authorList>
    </citation>
    <scope>NUCLEOTIDE SEQUENCE</scope>
    <source>
        <strain evidence="1">HHB10654</strain>
    </source>
</reference>
<reference evidence="1" key="2">
    <citation type="journal article" date="2022" name="New Phytol.">
        <title>Evolutionary transition to the ectomycorrhizal habit in the genomes of a hyperdiverse lineage of mushroom-forming fungi.</title>
        <authorList>
            <person name="Looney B."/>
            <person name="Miyauchi S."/>
            <person name="Morin E."/>
            <person name="Drula E."/>
            <person name="Courty P.E."/>
            <person name="Kohler A."/>
            <person name="Kuo A."/>
            <person name="LaButti K."/>
            <person name="Pangilinan J."/>
            <person name="Lipzen A."/>
            <person name="Riley R."/>
            <person name="Andreopoulos W."/>
            <person name="He G."/>
            <person name="Johnson J."/>
            <person name="Nolan M."/>
            <person name="Tritt A."/>
            <person name="Barry K.W."/>
            <person name="Grigoriev I.V."/>
            <person name="Nagy L.G."/>
            <person name="Hibbett D."/>
            <person name="Henrissat B."/>
            <person name="Matheny P.B."/>
            <person name="Labbe J."/>
            <person name="Martin F.M."/>
        </authorList>
    </citation>
    <scope>NUCLEOTIDE SEQUENCE</scope>
    <source>
        <strain evidence="1">HHB10654</strain>
    </source>
</reference>
<name>A0ACB8TGE1_9AGAM</name>
<protein>
    <submittedName>
        <fullName evidence="1">Uncharacterized protein</fullName>
    </submittedName>
</protein>
<proteinExistence type="predicted"/>
<sequence length="428" mass="48279">MTLCELKTAQGRSIPMECEPFSTGPDSVHPMHLPYASCVEAISRSAQFWASYSGYLREIPQLCFAFQRGNSRDAAHELYQNVTLEKIAFIRYLVGRAKVDEDDRVQWKSLLAETRDLIGTLATWSAVVDGVSSVVGRKTQEELQKAFSAFQHKVSESHRRQDVDYSDILTKHTHALSFLLNTLDSSLTEQISAQFGRLNEHIDQLLSITDNMVRRWSHIEESLRTSAETVLLLSSDSERLRESLNSSAHLTRDIQSSQSSAARSTAQLAETLKMMTLTAHDALAELNETASTMKLSLGSVSQFYGVNFLSWPISWAFKSFTSLTVGRYGALVCLNVTWFVLRSLLSAPMMTVMFIVVPSVRWMLWRPFGRRTSSGSESLCLRNGSDGPSHTASCLPISSRNIRSTNYPWRRVSRVSRIPERLCRRFDE</sequence>
<accession>A0ACB8TGE1</accession>
<comment type="caution">
    <text evidence="1">The sequence shown here is derived from an EMBL/GenBank/DDBJ whole genome shotgun (WGS) entry which is preliminary data.</text>
</comment>
<evidence type="ECO:0000313" key="1">
    <source>
        <dbReference type="EMBL" id="KAI0067450.1"/>
    </source>
</evidence>
<dbReference type="EMBL" id="MU277190">
    <property type="protein sequence ID" value="KAI0067450.1"/>
    <property type="molecule type" value="Genomic_DNA"/>
</dbReference>
<organism evidence="1 2">
    <name type="scientific">Artomyces pyxidatus</name>
    <dbReference type="NCBI Taxonomy" id="48021"/>
    <lineage>
        <taxon>Eukaryota</taxon>
        <taxon>Fungi</taxon>
        <taxon>Dikarya</taxon>
        <taxon>Basidiomycota</taxon>
        <taxon>Agaricomycotina</taxon>
        <taxon>Agaricomycetes</taxon>
        <taxon>Russulales</taxon>
        <taxon>Auriscalpiaceae</taxon>
        <taxon>Artomyces</taxon>
    </lineage>
</organism>
<keyword evidence="2" id="KW-1185">Reference proteome</keyword>
<dbReference type="Proteomes" id="UP000814140">
    <property type="component" value="Unassembled WGS sequence"/>
</dbReference>
<evidence type="ECO:0000313" key="2">
    <source>
        <dbReference type="Proteomes" id="UP000814140"/>
    </source>
</evidence>
<gene>
    <name evidence="1" type="ORF">BV25DRAFT_1104052</name>
</gene>